<dbReference type="Gene3D" id="3.40.50.300">
    <property type="entry name" value="P-loop containing nucleotide triphosphate hydrolases"/>
    <property type="match status" value="1"/>
</dbReference>
<dbReference type="RefSeq" id="WP_067503672.1">
    <property type="nucleotide sequence ID" value="NZ_QNRE01000004.1"/>
</dbReference>
<evidence type="ECO:0000256" key="3">
    <source>
        <dbReference type="ARBA" id="ARBA00017144"/>
    </source>
</evidence>
<dbReference type="GO" id="GO:0006235">
    <property type="term" value="P:dTTP biosynthetic process"/>
    <property type="evidence" value="ECO:0007669"/>
    <property type="project" value="UniProtKB-UniRule"/>
</dbReference>
<comment type="similarity">
    <text evidence="1 10">Belongs to the thymidylate kinase family.</text>
</comment>
<dbReference type="NCBIfam" id="TIGR00041">
    <property type="entry name" value="DTMP_kinase"/>
    <property type="match status" value="1"/>
</dbReference>
<evidence type="ECO:0000256" key="5">
    <source>
        <dbReference type="ARBA" id="ARBA00022727"/>
    </source>
</evidence>
<proteinExistence type="inferred from homology"/>
<keyword evidence="13" id="KW-1185">Reference proteome</keyword>
<dbReference type="PANTHER" id="PTHR10344">
    <property type="entry name" value="THYMIDYLATE KINASE"/>
    <property type="match status" value="1"/>
</dbReference>
<evidence type="ECO:0000256" key="2">
    <source>
        <dbReference type="ARBA" id="ARBA00012980"/>
    </source>
</evidence>
<dbReference type="Pfam" id="PF02223">
    <property type="entry name" value="Thymidylate_kin"/>
    <property type="match status" value="1"/>
</dbReference>
<keyword evidence="4 10" id="KW-0808">Transferase</keyword>
<dbReference type="SUPFAM" id="SSF52540">
    <property type="entry name" value="P-loop containing nucleoside triphosphate hydrolases"/>
    <property type="match status" value="1"/>
</dbReference>
<comment type="caution">
    <text evidence="10">Lacks conserved residue(s) required for the propagation of feature annotation.</text>
</comment>
<evidence type="ECO:0000256" key="10">
    <source>
        <dbReference type="HAMAP-Rule" id="MF_00165"/>
    </source>
</evidence>
<protein>
    <recommendedName>
        <fullName evidence="3 10">Thymidylate kinase</fullName>
        <ecNumber evidence="2 10">2.7.4.9</ecNumber>
    </recommendedName>
    <alternativeName>
        <fullName evidence="10">dTMP kinase</fullName>
    </alternativeName>
</protein>
<dbReference type="PANTHER" id="PTHR10344:SF4">
    <property type="entry name" value="UMP-CMP KINASE 2, MITOCHONDRIAL"/>
    <property type="match status" value="1"/>
</dbReference>
<keyword evidence="8 10" id="KW-0067">ATP-binding</keyword>
<evidence type="ECO:0000259" key="11">
    <source>
        <dbReference type="Pfam" id="PF02223"/>
    </source>
</evidence>
<dbReference type="InterPro" id="IPR018094">
    <property type="entry name" value="Thymidylate_kinase"/>
</dbReference>
<organism evidence="12 13">
    <name type="scientific">Nocardia puris</name>
    <dbReference type="NCBI Taxonomy" id="208602"/>
    <lineage>
        <taxon>Bacteria</taxon>
        <taxon>Bacillati</taxon>
        <taxon>Actinomycetota</taxon>
        <taxon>Actinomycetes</taxon>
        <taxon>Mycobacteriales</taxon>
        <taxon>Nocardiaceae</taxon>
        <taxon>Nocardia</taxon>
    </lineage>
</organism>
<name>A0A366DMN0_9NOCA</name>
<dbReference type="GO" id="GO:0006227">
    <property type="term" value="P:dUDP biosynthetic process"/>
    <property type="evidence" value="ECO:0007669"/>
    <property type="project" value="TreeGrafter"/>
</dbReference>
<evidence type="ECO:0000256" key="1">
    <source>
        <dbReference type="ARBA" id="ARBA00009776"/>
    </source>
</evidence>
<sequence>MTGVFVTFDGPGAAGKSTLIRAVADALTRRGIAPVTTCSPTRTPLGDQLRAGTHTYRGMAMACLIAGDRHHQLVTEIEPAITAGRIVLCDRFLPSSLVLQGGIDGIDSDVIWHLHRGIWTPDLAILLRAEVPVLEHRLALRGAHSRYEQQPGSSRTESELFATVAADLRRKGWPIAEVDTTRRSCENIAAMLVDHILHLHTRRTSA</sequence>
<dbReference type="GO" id="GO:0006233">
    <property type="term" value="P:dTDP biosynthetic process"/>
    <property type="evidence" value="ECO:0007669"/>
    <property type="project" value="InterPro"/>
</dbReference>
<reference evidence="12 13" key="1">
    <citation type="submission" date="2018-06" db="EMBL/GenBank/DDBJ databases">
        <title>Genomic Encyclopedia of Type Strains, Phase IV (KMG-IV): sequencing the most valuable type-strain genomes for metagenomic binning, comparative biology and taxonomic classification.</title>
        <authorList>
            <person name="Goeker M."/>
        </authorList>
    </citation>
    <scope>NUCLEOTIDE SEQUENCE [LARGE SCALE GENOMIC DNA]</scope>
    <source>
        <strain evidence="12 13">DSM 44599</strain>
    </source>
</reference>
<dbReference type="EC" id="2.7.4.9" evidence="2 10"/>
<evidence type="ECO:0000256" key="6">
    <source>
        <dbReference type="ARBA" id="ARBA00022741"/>
    </source>
</evidence>
<comment type="caution">
    <text evidence="12">The sequence shown here is derived from an EMBL/GenBank/DDBJ whole genome shotgun (WGS) entry which is preliminary data.</text>
</comment>
<dbReference type="GO" id="GO:0005524">
    <property type="term" value="F:ATP binding"/>
    <property type="evidence" value="ECO:0007669"/>
    <property type="project" value="UniProtKB-UniRule"/>
</dbReference>
<evidence type="ECO:0000256" key="8">
    <source>
        <dbReference type="ARBA" id="ARBA00022840"/>
    </source>
</evidence>
<dbReference type="EMBL" id="QNRE01000004">
    <property type="protein sequence ID" value="RBO91353.1"/>
    <property type="molecule type" value="Genomic_DNA"/>
</dbReference>
<evidence type="ECO:0000256" key="7">
    <source>
        <dbReference type="ARBA" id="ARBA00022777"/>
    </source>
</evidence>
<dbReference type="InterPro" id="IPR027417">
    <property type="entry name" value="P-loop_NTPase"/>
</dbReference>
<evidence type="ECO:0000256" key="9">
    <source>
        <dbReference type="ARBA" id="ARBA00048743"/>
    </source>
</evidence>
<evidence type="ECO:0000313" key="13">
    <source>
        <dbReference type="Proteomes" id="UP000252586"/>
    </source>
</evidence>
<comment type="function">
    <text evidence="10">Phosphorylation of dTMP to form dTDP in both de novo and salvage pathways of dTTP synthesis.</text>
</comment>
<evidence type="ECO:0000256" key="4">
    <source>
        <dbReference type="ARBA" id="ARBA00022679"/>
    </source>
</evidence>
<dbReference type="CDD" id="cd01672">
    <property type="entry name" value="TMPK"/>
    <property type="match status" value="1"/>
</dbReference>
<keyword evidence="5 10" id="KW-0545">Nucleotide biosynthesis</keyword>
<dbReference type="HAMAP" id="MF_00165">
    <property type="entry name" value="Thymidylate_kinase"/>
    <property type="match status" value="1"/>
</dbReference>
<dbReference type="InterPro" id="IPR039430">
    <property type="entry name" value="Thymidylate_kin-like_dom"/>
</dbReference>
<keyword evidence="7 10" id="KW-0418">Kinase</keyword>
<accession>A0A366DMN0</accession>
<gene>
    <name evidence="10" type="primary">tmk</name>
    <name evidence="12" type="ORF">DFR74_10455</name>
</gene>
<dbReference type="Proteomes" id="UP000252586">
    <property type="component" value="Unassembled WGS sequence"/>
</dbReference>
<dbReference type="STRING" id="1210090.GCA_001613185_00884"/>
<comment type="catalytic activity">
    <reaction evidence="9 10">
        <text>dTMP + ATP = dTDP + ADP</text>
        <dbReference type="Rhea" id="RHEA:13517"/>
        <dbReference type="ChEBI" id="CHEBI:30616"/>
        <dbReference type="ChEBI" id="CHEBI:58369"/>
        <dbReference type="ChEBI" id="CHEBI:63528"/>
        <dbReference type="ChEBI" id="CHEBI:456216"/>
        <dbReference type="EC" id="2.7.4.9"/>
    </reaction>
</comment>
<evidence type="ECO:0000313" key="12">
    <source>
        <dbReference type="EMBL" id="RBO91353.1"/>
    </source>
</evidence>
<feature type="domain" description="Thymidylate kinase-like" evidence="11">
    <location>
        <begin position="8"/>
        <end position="150"/>
    </location>
</feature>
<dbReference type="GO" id="GO:0004798">
    <property type="term" value="F:dTMP kinase activity"/>
    <property type="evidence" value="ECO:0007669"/>
    <property type="project" value="UniProtKB-UniRule"/>
</dbReference>
<keyword evidence="6 10" id="KW-0547">Nucleotide-binding</keyword>
<dbReference type="GO" id="GO:0005737">
    <property type="term" value="C:cytoplasm"/>
    <property type="evidence" value="ECO:0007669"/>
    <property type="project" value="TreeGrafter"/>
</dbReference>
<dbReference type="AlphaFoldDB" id="A0A366DMN0"/>